<dbReference type="EMBL" id="MU006712">
    <property type="protein sequence ID" value="KAF2628856.1"/>
    <property type="molecule type" value="Genomic_DNA"/>
</dbReference>
<dbReference type="Proteomes" id="UP000799754">
    <property type="component" value="Unassembled WGS sequence"/>
</dbReference>
<reference evidence="1" key="1">
    <citation type="journal article" date="2020" name="Stud. Mycol.">
        <title>101 Dothideomycetes genomes: a test case for predicting lifestyles and emergence of pathogens.</title>
        <authorList>
            <person name="Haridas S."/>
            <person name="Albert R."/>
            <person name="Binder M."/>
            <person name="Bloem J."/>
            <person name="Labutti K."/>
            <person name="Salamov A."/>
            <person name="Andreopoulos B."/>
            <person name="Baker S."/>
            <person name="Barry K."/>
            <person name="Bills G."/>
            <person name="Bluhm B."/>
            <person name="Cannon C."/>
            <person name="Castanera R."/>
            <person name="Culley D."/>
            <person name="Daum C."/>
            <person name="Ezra D."/>
            <person name="Gonzalez J."/>
            <person name="Henrissat B."/>
            <person name="Kuo A."/>
            <person name="Liang C."/>
            <person name="Lipzen A."/>
            <person name="Lutzoni F."/>
            <person name="Magnuson J."/>
            <person name="Mondo S."/>
            <person name="Nolan M."/>
            <person name="Ohm R."/>
            <person name="Pangilinan J."/>
            <person name="Park H.-J."/>
            <person name="Ramirez L."/>
            <person name="Alfaro M."/>
            <person name="Sun H."/>
            <person name="Tritt A."/>
            <person name="Yoshinaga Y."/>
            <person name="Zwiers L.-H."/>
            <person name="Turgeon B."/>
            <person name="Goodwin S."/>
            <person name="Spatafora J."/>
            <person name="Crous P."/>
            <person name="Grigoriev I."/>
        </authorList>
    </citation>
    <scope>NUCLEOTIDE SEQUENCE</scope>
    <source>
        <strain evidence="1">CBS 525.71</strain>
    </source>
</reference>
<organism evidence="1 2">
    <name type="scientific">Macroventuria anomochaeta</name>
    <dbReference type="NCBI Taxonomy" id="301207"/>
    <lineage>
        <taxon>Eukaryota</taxon>
        <taxon>Fungi</taxon>
        <taxon>Dikarya</taxon>
        <taxon>Ascomycota</taxon>
        <taxon>Pezizomycotina</taxon>
        <taxon>Dothideomycetes</taxon>
        <taxon>Pleosporomycetidae</taxon>
        <taxon>Pleosporales</taxon>
        <taxon>Pleosporineae</taxon>
        <taxon>Didymellaceae</taxon>
        <taxon>Macroventuria</taxon>
    </lineage>
</organism>
<comment type="caution">
    <text evidence="1">The sequence shown here is derived from an EMBL/GenBank/DDBJ whole genome shotgun (WGS) entry which is preliminary data.</text>
</comment>
<keyword evidence="2" id="KW-1185">Reference proteome</keyword>
<evidence type="ECO:0000313" key="2">
    <source>
        <dbReference type="Proteomes" id="UP000799754"/>
    </source>
</evidence>
<sequence>MSNRTSQSQRRARKATVRARSPSPTKKSLEYRQNGMARAHIYVDHMFDPPTNINALRCDIVESAYNNASELKGIPVELKEQVREIANDYLYHCQKLVRDAKDEAEWKSALFEGVFRRLVKLLARDTLATSASDMPWGTELKPRPQSLHNLLFFATSRLSPVADLSATALASFNLTSPSSPTKPSETTTVISDTRVVSLPEYSNSRNPLTTPKPDILVGLARPSFTEPVQHGLHFPFLLVEAKGLATNGNMMGAENQAAVGGACAINILSPVSHLPVSSSVSRLRDHFTNFSSIIMLMASII</sequence>
<protein>
    <submittedName>
        <fullName evidence="1">Uncharacterized protein</fullName>
    </submittedName>
</protein>
<gene>
    <name evidence="1" type="ORF">BU25DRAFT_420789</name>
</gene>
<proteinExistence type="predicted"/>
<evidence type="ECO:0000313" key="1">
    <source>
        <dbReference type="EMBL" id="KAF2628856.1"/>
    </source>
</evidence>
<accession>A0ACB6S3X1</accession>
<name>A0ACB6S3X1_9PLEO</name>